<dbReference type="EMBL" id="JAFCIX010000116">
    <property type="protein sequence ID" value="KAH6598072.1"/>
    <property type="molecule type" value="Genomic_DNA"/>
</dbReference>
<gene>
    <name evidence="2" type="ORF">BASA50_003955</name>
</gene>
<sequence length="257" mass="29814">MRLISFITISFLAITVSAQAPQKYSYKSLRASQSPRQFSQAEILVEIARLKAEYAKEAIFSPMDTENKLKEQEYTYLRDQVRLTGIRSEEAGLDSYTKSKRKGEYQNARAKLEAFNVEYDQQRPNYEKARKKYNNAKAAVELLVENQERIRIHNSENEVQTGPSLDSFYNIGILKDQIDEILRELESVVAKWEKIKHSIVVPGDGLTDQRVELRGGIRFYETQRDIAKKILQDYERSQSMGARFMKSLYSHLPNTQI</sequence>
<dbReference type="Proteomes" id="UP001648503">
    <property type="component" value="Unassembled WGS sequence"/>
</dbReference>
<protein>
    <submittedName>
        <fullName evidence="2">Uncharacterized protein</fullName>
    </submittedName>
</protein>
<comment type="caution">
    <text evidence="2">The sequence shown here is derived from an EMBL/GenBank/DDBJ whole genome shotgun (WGS) entry which is preliminary data.</text>
</comment>
<accession>A0ABQ8FJV8</accession>
<evidence type="ECO:0000256" key="1">
    <source>
        <dbReference type="SAM" id="SignalP"/>
    </source>
</evidence>
<reference evidence="2 3" key="1">
    <citation type="submission" date="2021-02" db="EMBL/GenBank/DDBJ databases">
        <title>Variation within the Batrachochytrium salamandrivorans European outbreak.</title>
        <authorList>
            <person name="Kelly M."/>
            <person name="Pasmans F."/>
            <person name="Shea T.P."/>
            <person name="Munoz J.F."/>
            <person name="Carranza S."/>
            <person name="Cuomo C.A."/>
            <person name="Martel A."/>
        </authorList>
    </citation>
    <scope>NUCLEOTIDE SEQUENCE [LARGE SCALE GENOMIC DNA]</scope>
    <source>
        <strain evidence="2 3">AMFP18/2</strain>
    </source>
</reference>
<name>A0ABQ8FJV8_9FUNG</name>
<evidence type="ECO:0000313" key="2">
    <source>
        <dbReference type="EMBL" id="KAH6598072.1"/>
    </source>
</evidence>
<keyword evidence="1" id="KW-0732">Signal</keyword>
<feature type="chain" id="PRO_5046694235" evidence="1">
    <location>
        <begin position="19"/>
        <end position="257"/>
    </location>
</feature>
<feature type="signal peptide" evidence="1">
    <location>
        <begin position="1"/>
        <end position="18"/>
    </location>
</feature>
<proteinExistence type="predicted"/>
<organism evidence="2 3">
    <name type="scientific">Batrachochytrium salamandrivorans</name>
    <dbReference type="NCBI Taxonomy" id="1357716"/>
    <lineage>
        <taxon>Eukaryota</taxon>
        <taxon>Fungi</taxon>
        <taxon>Fungi incertae sedis</taxon>
        <taxon>Chytridiomycota</taxon>
        <taxon>Chytridiomycota incertae sedis</taxon>
        <taxon>Chytridiomycetes</taxon>
        <taxon>Rhizophydiales</taxon>
        <taxon>Rhizophydiales incertae sedis</taxon>
        <taxon>Batrachochytrium</taxon>
    </lineage>
</organism>
<keyword evidence="3" id="KW-1185">Reference proteome</keyword>
<evidence type="ECO:0000313" key="3">
    <source>
        <dbReference type="Proteomes" id="UP001648503"/>
    </source>
</evidence>